<evidence type="ECO:0000313" key="4">
    <source>
        <dbReference type="Proteomes" id="UP000030661"/>
    </source>
</evidence>
<keyword evidence="4" id="KW-1185">Reference proteome</keyword>
<dbReference type="AlphaFoldDB" id="A0A081C4C5"/>
<organism evidence="3">
    <name type="scientific">Vecturithrix granuli</name>
    <dbReference type="NCBI Taxonomy" id="1499967"/>
    <lineage>
        <taxon>Bacteria</taxon>
        <taxon>Candidatus Moduliflexota</taxon>
        <taxon>Candidatus Vecturitrichia</taxon>
        <taxon>Candidatus Vecturitrichales</taxon>
        <taxon>Candidatus Vecturitrichaceae</taxon>
        <taxon>Candidatus Vecturithrix</taxon>
    </lineage>
</organism>
<dbReference type="eggNOG" id="COG2159">
    <property type="taxonomic scope" value="Bacteria"/>
</dbReference>
<keyword evidence="3" id="KW-0378">Hydrolase</keyword>
<dbReference type="InterPro" id="IPR032465">
    <property type="entry name" value="ACMSD"/>
</dbReference>
<dbReference type="Proteomes" id="UP000030661">
    <property type="component" value="Unassembled WGS sequence"/>
</dbReference>
<dbReference type="GO" id="GO:0005737">
    <property type="term" value="C:cytoplasm"/>
    <property type="evidence" value="ECO:0007669"/>
    <property type="project" value="TreeGrafter"/>
</dbReference>
<feature type="domain" description="Amidohydrolase-related" evidence="2">
    <location>
        <begin position="3"/>
        <end position="263"/>
    </location>
</feature>
<evidence type="ECO:0000256" key="1">
    <source>
        <dbReference type="ARBA" id="ARBA00023239"/>
    </source>
</evidence>
<reference evidence="3" key="1">
    <citation type="journal article" date="2015" name="PeerJ">
        <title>First genomic representation of candidate bacterial phylum KSB3 points to enhanced environmental sensing as a trigger of wastewater bulking.</title>
        <authorList>
            <person name="Sekiguchi Y."/>
            <person name="Ohashi A."/>
            <person name="Parks D.H."/>
            <person name="Yamauchi T."/>
            <person name="Tyson G.W."/>
            <person name="Hugenholtz P."/>
        </authorList>
    </citation>
    <scope>NUCLEOTIDE SEQUENCE [LARGE SCALE GENOMIC DNA]</scope>
</reference>
<dbReference type="InterPro" id="IPR006680">
    <property type="entry name" value="Amidohydro-rel"/>
</dbReference>
<dbReference type="CDD" id="cd01292">
    <property type="entry name" value="metallo-dependent_hydrolases"/>
    <property type="match status" value="1"/>
</dbReference>
<evidence type="ECO:0000259" key="2">
    <source>
        <dbReference type="Pfam" id="PF04909"/>
    </source>
</evidence>
<dbReference type="SUPFAM" id="SSF51556">
    <property type="entry name" value="Metallo-dependent hydrolases"/>
    <property type="match status" value="1"/>
</dbReference>
<gene>
    <name evidence="3" type="ORF">U27_06414</name>
</gene>
<dbReference type="Gene3D" id="3.20.20.140">
    <property type="entry name" value="Metal-dependent hydrolases"/>
    <property type="match status" value="1"/>
</dbReference>
<dbReference type="PANTHER" id="PTHR21240:SF28">
    <property type="entry name" value="ISO-OROTATE DECARBOXYLASE (EUROFUNG)"/>
    <property type="match status" value="1"/>
</dbReference>
<protein>
    <submittedName>
        <fullName evidence="3">Amidohydrolase 2</fullName>
    </submittedName>
</protein>
<dbReference type="GO" id="GO:0019748">
    <property type="term" value="P:secondary metabolic process"/>
    <property type="evidence" value="ECO:0007669"/>
    <property type="project" value="TreeGrafter"/>
</dbReference>
<dbReference type="HOGENOM" id="CLU_044590_6_2_0"/>
<sequence>MRIDAHVHACLDETSLFHRYPKREEADIIQYLDQNDMDMAVMAPIAPYDRNSTVQNLCRKFPDRLIGYCSIHPTFFHLVNETAPQIQLRRLVIIEKFRGLKIHPRLQQFSLKDPRVYGLLYEAAKLNIPVLIDGVTHGSFLPILETDLREIDALASIFYDLPIIVAHLGGEYLYDMVDICRQRSNVFLDLSWIHEFEQKQYQGRPDRQNAIEYAIKTLAPYYKLIYGSDYPEDSAWTIKDFYENLFDKLQLPEEQRNAIWSGTIMTILQL</sequence>
<name>A0A081C4C5_VECG1</name>
<dbReference type="PANTHER" id="PTHR21240">
    <property type="entry name" value="2-AMINO-3-CARBOXYLMUCONATE-6-SEMIALDEHYDE DECARBOXYLASE"/>
    <property type="match status" value="1"/>
</dbReference>
<dbReference type="STRING" id="1499967.U27_06414"/>
<evidence type="ECO:0000313" key="3">
    <source>
        <dbReference type="EMBL" id="GAK59430.1"/>
    </source>
</evidence>
<dbReference type="EMBL" id="DF820470">
    <property type="protein sequence ID" value="GAK59430.1"/>
    <property type="molecule type" value="Genomic_DNA"/>
</dbReference>
<dbReference type="InterPro" id="IPR032466">
    <property type="entry name" value="Metal_Hydrolase"/>
</dbReference>
<proteinExistence type="predicted"/>
<accession>A0A081C4C5</accession>
<dbReference type="Pfam" id="PF04909">
    <property type="entry name" value="Amidohydro_2"/>
    <property type="match status" value="1"/>
</dbReference>
<dbReference type="GO" id="GO:0016831">
    <property type="term" value="F:carboxy-lyase activity"/>
    <property type="evidence" value="ECO:0007669"/>
    <property type="project" value="InterPro"/>
</dbReference>
<dbReference type="GO" id="GO:0016787">
    <property type="term" value="F:hydrolase activity"/>
    <property type="evidence" value="ECO:0007669"/>
    <property type="project" value="UniProtKB-KW"/>
</dbReference>
<keyword evidence="1" id="KW-0456">Lyase</keyword>